<name>A0ABP1RF77_9HEXA</name>
<protein>
    <submittedName>
        <fullName evidence="2">Uncharacterized protein</fullName>
    </submittedName>
</protein>
<feature type="compositionally biased region" description="Polar residues" evidence="1">
    <location>
        <begin position="222"/>
        <end position="245"/>
    </location>
</feature>
<feature type="region of interest" description="Disordered" evidence="1">
    <location>
        <begin position="222"/>
        <end position="258"/>
    </location>
</feature>
<feature type="compositionally biased region" description="Basic and acidic residues" evidence="1">
    <location>
        <begin position="410"/>
        <end position="430"/>
    </location>
</feature>
<dbReference type="EMBL" id="CAXLJM020000068">
    <property type="protein sequence ID" value="CAL8123245.1"/>
    <property type="molecule type" value="Genomic_DNA"/>
</dbReference>
<comment type="caution">
    <text evidence="2">The sequence shown here is derived from an EMBL/GenBank/DDBJ whole genome shotgun (WGS) entry which is preliminary data.</text>
</comment>
<evidence type="ECO:0000313" key="3">
    <source>
        <dbReference type="Proteomes" id="UP001642540"/>
    </source>
</evidence>
<keyword evidence="3" id="KW-1185">Reference proteome</keyword>
<organism evidence="2 3">
    <name type="scientific">Orchesella dallaii</name>
    <dbReference type="NCBI Taxonomy" id="48710"/>
    <lineage>
        <taxon>Eukaryota</taxon>
        <taxon>Metazoa</taxon>
        <taxon>Ecdysozoa</taxon>
        <taxon>Arthropoda</taxon>
        <taxon>Hexapoda</taxon>
        <taxon>Collembola</taxon>
        <taxon>Entomobryomorpha</taxon>
        <taxon>Entomobryoidea</taxon>
        <taxon>Orchesellidae</taxon>
        <taxon>Orchesellinae</taxon>
        <taxon>Orchesella</taxon>
    </lineage>
</organism>
<feature type="region of interest" description="Disordered" evidence="1">
    <location>
        <begin position="391"/>
        <end position="430"/>
    </location>
</feature>
<accession>A0ABP1RF77</accession>
<evidence type="ECO:0000313" key="2">
    <source>
        <dbReference type="EMBL" id="CAL8123245.1"/>
    </source>
</evidence>
<gene>
    <name evidence="2" type="ORF">ODALV1_LOCUS20139</name>
</gene>
<reference evidence="2 3" key="1">
    <citation type="submission" date="2024-08" db="EMBL/GenBank/DDBJ databases">
        <authorList>
            <person name="Cucini C."/>
            <person name="Frati F."/>
        </authorList>
    </citation>
    <scope>NUCLEOTIDE SEQUENCE [LARGE SCALE GENOMIC DNA]</scope>
</reference>
<proteinExistence type="predicted"/>
<dbReference type="Proteomes" id="UP001642540">
    <property type="component" value="Unassembled WGS sequence"/>
</dbReference>
<evidence type="ECO:0000256" key="1">
    <source>
        <dbReference type="SAM" id="MobiDB-lite"/>
    </source>
</evidence>
<sequence>MYWTPSPQQGSHRESSHSLNSHYQFTLSKLKMENLIVEPEIFTQGEATVICVPFFQDPNFTIDKLPAADINHHKGEKFNFKLNPKFNSGIVLQPSEAMDQDFKIPSWNQEVEKFVSDGLARDVARRVVLRKRFPLTVEVVDGVMYSKTQNVICESLGKIPYMKQQLITSQVFLTPPQPTTSQVFRTPETARVAVQQGFPNNSPSEEEDDFMMVGLGSMNTQGKPLTRFSLPNQQVAGPSGQMAQSPSPPKKRKWGAAAAASAPISHSALMSAVETIQQFFSGEIMDVFNIPFDRAGRNIPDVDPNPSSLNYSYSQFHENDELRQTNTTKMGSYLFGEEKKNCSLFIYKSKNKYTGHNVPFSIREGGSMITMIIATMIEAMEKVARNTLDNEKKAAASMTGPAKHQAIRTSTEKFESKMSRLREDTPPGHE</sequence>